<reference evidence="1 2" key="1">
    <citation type="submission" date="2022-04" db="EMBL/GenBank/DDBJ databases">
        <title>Proposal of a three novel species of Scandinavium, Scandinavium hiltneri, Scandinavium manionii, Scandinavium tedordense.</title>
        <authorList>
            <person name="Maddock D.W."/>
            <person name="Brady C.L."/>
            <person name="Denman S."/>
            <person name="Arnold D."/>
        </authorList>
    </citation>
    <scope>NUCLEOTIDE SEQUENCE [LARGE SCALE GENOMIC DNA]</scope>
    <source>
        <strain evidence="1 2">H11S7</strain>
    </source>
</reference>
<dbReference type="EMBL" id="JALIGE010000074">
    <property type="protein sequence ID" value="MCS2162120.1"/>
    <property type="molecule type" value="Genomic_DNA"/>
</dbReference>
<name>A0ABT2E540_9ENTR</name>
<keyword evidence="2" id="KW-1185">Reference proteome</keyword>
<accession>A0ABT2E540</accession>
<dbReference type="RefSeq" id="WP_258988689.1">
    <property type="nucleotide sequence ID" value="NZ_JALIGE010000074.1"/>
</dbReference>
<dbReference type="Proteomes" id="UP001205357">
    <property type="component" value="Unassembled WGS sequence"/>
</dbReference>
<protein>
    <submittedName>
        <fullName evidence="1">DUF2931 family protein</fullName>
    </submittedName>
</protein>
<sequence>MKLRKTLIVTLLFAAAGCSGPKTYPLQSKQAASGDWTLPYGEWVFSFETPANLPAQVSHARVIDTDGYLYTFNTLDSTGEDPDSVGKWANMRRNGGANFNKVKKPPQYMVFCWDSLIDKKTYETSVVFSPETWQRMKTPVAQSDGGRHSDWYDFMVFGLAPEGKVRIGLPDTANYPTPLIKPINLQTRSGADLTLCKGKTRHPDGYDDIESIQNFIKGKTYPYGDWD</sequence>
<proteinExistence type="predicted"/>
<dbReference type="PROSITE" id="PS51257">
    <property type="entry name" value="PROKAR_LIPOPROTEIN"/>
    <property type="match status" value="1"/>
</dbReference>
<comment type="caution">
    <text evidence="1">The sequence shown here is derived from an EMBL/GenBank/DDBJ whole genome shotgun (WGS) entry which is preliminary data.</text>
</comment>
<evidence type="ECO:0000313" key="1">
    <source>
        <dbReference type="EMBL" id="MCS2162120.1"/>
    </source>
</evidence>
<dbReference type="InterPro" id="IPR021326">
    <property type="entry name" value="DUF2931"/>
</dbReference>
<gene>
    <name evidence="1" type="ORF">MUU47_13545</name>
</gene>
<dbReference type="Pfam" id="PF11153">
    <property type="entry name" value="DUF2931"/>
    <property type="match status" value="1"/>
</dbReference>
<organism evidence="1 2">
    <name type="scientific">Scandinavium hiltneri</name>
    <dbReference type="NCBI Taxonomy" id="2926519"/>
    <lineage>
        <taxon>Bacteria</taxon>
        <taxon>Pseudomonadati</taxon>
        <taxon>Pseudomonadota</taxon>
        <taxon>Gammaproteobacteria</taxon>
        <taxon>Enterobacterales</taxon>
        <taxon>Enterobacteriaceae</taxon>
        <taxon>Scandinavium</taxon>
    </lineage>
</organism>
<evidence type="ECO:0000313" key="2">
    <source>
        <dbReference type="Proteomes" id="UP001205357"/>
    </source>
</evidence>